<comment type="subcellular location">
    <subcellularLocation>
        <location evidence="1">Endomembrane system</location>
        <topology evidence="1">Multi-pass membrane protein</topology>
    </subcellularLocation>
</comment>
<protein>
    <recommendedName>
        <fullName evidence="6">HTTM-like domain-containing protein</fullName>
    </recommendedName>
</protein>
<gene>
    <name evidence="7" type="ORF">AZI86_16210</name>
</gene>
<comment type="caution">
    <text evidence="7">The sequence shown here is derived from an EMBL/GenBank/DDBJ whole genome shotgun (WGS) entry which is preliminary data.</text>
</comment>
<keyword evidence="8" id="KW-1185">Reference proteome</keyword>
<dbReference type="EMBL" id="LUKE01000005">
    <property type="protein sequence ID" value="KYG62380.1"/>
    <property type="molecule type" value="Genomic_DNA"/>
</dbReference>
<dbReference type="RefSeq" id="WP_061836341.1">
    <property type="nucleotide sequence ID" value="NZ_LUKE01000005.1"/>
</dbReference>
<feature type="transmembrane region" description="Helical" evidence="5">
    <location>
        <begin position="254"/>
        <end position="287"/>
    </location>
</feature>
<feature type="transmembrane region" description="Helical" evidence="5">
    <location>
        <begin position="131"/>
        <end position="154"/>
    </location>
</feature>
<keyword evidence="2 5" id="KW-0812">Transmembrane</keyword>
<feature type="transmembrane region" description="Helical" evidence="5">
    <location>
        <begin position="12"/>
        <end position="34"/>
    </location>
</feature>
<dbReference type="Pfam" id="PF05090">
    <property type="entry name" value="HTTM"/>
    <property type="match status" value="1"/>
</dbReference>
<dbReference type="PANTHER" id="PTHR39535">
    <property type="entry name" value="SPORULATION-DELAYING PROTEIN SDPB"/>
    <property type="match status" value="1"/>
</dbReference>
<dbReference type="Proteomes" id="UP000075320">
    <property type="component" value="Unassembled WGS sequence"/>
</dbReference>
<keyword evidence="4 5" id="KW-0472">Membrane</keyword>
<sequence length="302" mass="34005">MSLKLRSLTGFWFMTASARAMAGTRIILGLALLYDALSYLPERHAMFGEGGVFGPAGSERSFPTLLKFFGISGDVFALSPIGLDFVYALFICGILLFTLGSLYRVSAFTVWIILNYFTLRNYLVFDSGHNLAANLMFFMIFVPADRVASVGAYLKTRSFKNLWQEQLIKNAWAVRAMQFQMSILYFSTFIYKLDGPNWRAGTAVYYATRLPPYFRTQFEFLVSSGILINLATYGTLIIEGVLAVLIWIPRLRYWLLALAICFHLALEATMVINIFQWVMVAGLLSFIEGRKTKSSSCVNSGQ</sequence>
<proteinExistence type="predicted"/>
<feature type="transmembrane region" description="Helical" evidence="5">
    <location>
        <begin position="220"/>
        <end position="248"/>
    </location>
</feature>
<dbReference type="InterPro" id="IPR053934">
    <property type="entry name" value="HTTM_dom"/>
</dbReference>
<keyword evidence="3 5" id="KW-1133">Transmembrane helix</keyword>
<dbReference type="InterPro" id="IPR052964">
    <property type="entry name" value="Sporulation_signal_mat"/>
</dbReference>
<evidence type="ECO:0000259" key="6">
    <source>
        <dbReference type="SMART" id="SM00752"/>
    </source>
</evidence>
<feature type="transmembrane region" description="Helical" evidence="5">
    <location>
        <begin position="75"/>
        <end position="97"/>
    </location>
</feature>
<evidence type="ECO:0000313" key="7">
    <source>
        <dbReference type="EMBL" id="KYG62380.1"/>
    </source>
</evidence>
<dbReference type="PANTHER" id="PTHR39535:SF2">
    <property type="entry name" value="HTTM DOMAIN-CONTAINING PROTEIN"/>
    <property type="match status" value="1"/>
</dbReference>
<evidence type="ECO:0000256" key="3">
    <source>
        <dbReference type="ARBA" id="ARBA00022989"/>
    </source>
</evidence>
<accession>A0A150WHC6</accession>
<dbReference type="OrthoDB" id="128729at2"/>
<organism evidence="7 8">
    <name type="scientific">Bdellovibrio bacteriovorus</name>
    <dbReference type="NCBI Taxonomy" id="959"/>
    <lineage>
        <taxon>Bacteria</taxon>
        <taxon>Pseudomonadati</taxon>
        <taxon>Bdellovibrionota</taxon>
        <taxon>Bdellovibrionia</taxon>
        <taxon>Bdellovibrionales</taxon>
        <taxon>Pseudobdellovibrionaceae</taxon>
        <taxon>Bdellovibrio</taxon>
    </lineage>
</organism>
<dbReference type="SMART" id="SM00752">
    <property type="entry name" value="HTTM"/>
    <property type="match status" value="1"/>
</dbReference>
<dbReference type="InterPro" id="IPR011020">
    <property type="entry name" value="HTTM-like"/>
</dbReference>
<evidence type="ECO:0000256" key="2">
    <source>
        <dbReference type="ARBA" id="ARBA00022692"/>
    </source>
</evidence>
<dbReference type="AlphaFoldDB" id="A0A150WHC6"/>
<name>A0A150WHC6_BDEBC</name>
<feature type="domain" description="HTTM-like" evidence="6">
    <location>
        <begin position="13"/>
        <end position="291"/>
    </location>
</feature>
<feature type="transmembrane region" description="Helical" evidence="5">
    <location>
        <begin position="102"/>
        <end position="119"/>
    </location>
</feature>
<evidence type="ECO:0000256" key="4">
    <source>
        <dbReference type="ARBA" id="ARBA00023136"/>
    </source>
</evidence>
<dbReference type="GO" id="GO:0012505">
    <property type="term" value="C:endomembrane system"/>
    <property type="evidence" value="ECO:0007669"/>
    <property type="project" value="UniProtKB-SubCell"/>
</dbReference>
<evidence type="ECO:0000256" key="5">
    <source>
        <dbReference type="SAM" id="Phobius"/>
    </source>
</evidence>
<reference evidence="7 8" key="1">
    <citation type="submission" date="2016-03" db="EMBL/GenBank/DDBJ databases">
        <authorList>
            <person name="Ploux O."/>
        </authorList>
    </citation>
    <scope>NUCLEOTIDE SEQUENCE [LARGE SCALE GENOMIC DNA]</scope>
    <source>
        <strain evidence="7 8">R0</strain>
    </source>
</reference>
<evidence type="ECO:0000313" key="8">
    <source>
        <dbReference type="Proteomes" id="UP000075320"/>
    </source>
</evidence>
<evidence type="ECO:0000256" key="1">
    <source>
        <dbReference type="ARBA" id="ARBA00004127"/>
    </source>
</evidence>